<organism evidence="2 3">
    <name type="scientific">Hibiscus trionum</name>
    <name type="common">Flower of an hour</name>
    <dbReference type="NCBI Taxonomy" id="183268"/>
    <lineage>
        <taxon>Eukaryota</taxon>
        <taxon>Viridiplantae</taxon>
        <taxon>Streptophyta</taxon>
        <taxon>Embryophyta</taxon>
        <taxon>Tracheophyta</taxon>
        <taxon>Spermatophyta</taxon>
        <taxon>Magnoliopsida</taxon>
        <taxon>eudicotyledons</taxon>
        <taxon>Gunneridae</taxon>
        <taxon>Pentapetalae</taxon>
        <taxon>rosids</taxon>
        <taxon>malvids</taxon>
        <taxon>Malvales</taxon>
        <taxon>Malvaceae</taxon>
        <taxon>Malvoideae</taxon>
        <taxon>Hibiscus</taxon>
    </lineage>
</organism>
<name>A0A9W7MDK9_HIBTR</name>
<dbReference type="InterPro" id="IPR011050">
    <property type="entry name" value="Pectin_lyase_fold/virulence"/>
</dbReference>
<proteinExistence type="predicted"/>
<dbReference type="OrthoDB" id="187139at2759"/>
<accession>A0A9W7MDK9</accession>
<dbReference type="SUPFAM" id="SSF51126">
    <property type="entry name" value="Pectin lyase-like"/>
    <property type="match status" value="1"/>
</dbReference>
<sequence length="84" mass="8959">MLLILFFLSQIKDVVYKNLQGPSSTEVAITLNWSRSVSCTGLLLQSVLLKSAVTGKNVSSTCINAHGAAIGVVQPAPCFQDIDH</sequence>
<keyword evidence="3" id="KW-1185">Reference proteome</keyword>
<dbReference type="EMBL" id="BSYR01000030">
    <property type="protein sequence ID" value="GMI97668.1"/>
    <property type="molecule type" value="Genomic_DNA"/>
</dbReference>
<evidence type="ECO:0000256" key="1">
    <source>
        <dbReference type="SAM" id="SignalP"/>
    </source>
</evidence>
<dbReference type="Gene3D" id="2.160.20.10">
    <property type="entry name" value="Single-stranded right-handed beta-helix, Pectin lyase-like"/>
    <property type="match status" value="1"/>
</dbReference>
<feature type="chain" id="PRO_5040848310" evidence="1">
    <location>
        <begin position="17"/>
        <end position="84"/>
    </location>
</feature>
<dbReference type="Proteomes" id="UP001165190">
    <property type="component" value="Unassembled WGS sequence"/>
</dbReference>
<dbReference type="AlphaFoldDB" id="A0A9W7MDK9"/>
<comment type="caution">
    <text evidence="2">The sequence shown here is derived from an EMBL/GenBank/DDBJ whole genome shotgun (WGS) entry which is preliminary data.</text>
</comment>
<evidence type="ECO:0000313" key="3">
    <source>
        <dbReference type="Proteomes" id="UP001165190"/>
    </source>
</evidence>
<evidence type="ECO:0000313" key="2">
    <source>
        <dbReference type="EMBL" id="GMI97668.1"/>
    </source>
</evidence>
<reference evidence="2" key="1">
    <citation type="submission" date="2023-05" db="EMBL/GenBank/DDBJ databases">
        <title>Genome and transcriptome analyses reveal genes involved in the formation of fine ridges on petal epidermal cells in Hibiscus trionum.</title>
        <authorList>
            <person name="Koshimizu S."/>
            <person name="Masuda S."/>
            <person name="Ishii T."/>
            <person name="Shirasu K."/>
            <person name="Hoshino A."/>
            <person name="Arita M."/>
        </authorList>
    </citation>
    <scope>NUCLEOTIDE SEQUENCE</scope>
    <source>
        <strain evidence="2">Hamamatsu line</strain>
    </source>
</reference>
<dbReference type="InterPro" id="IPR012334">
    <property type="entry name" value="Pectin_lyas_fold"/>
</dbReference>
<gene>
    <name evidence="2" type="ORF">HRI_003436100</name>
</gene>
<protein>
    <submittedName>
        <fullName evidence="2">Uncharacterized protein</fullName>
    </submittedName>
</protein>
<keyword evidence="1" id="KW-0732">Signal</keyword>
<feature type="signal peptide" evidence="1">
    <location>
        <begin position="1"/>
        <end position="16"/>
    </location>
</feature>